<name>A0A8J8T330_HALGN</name>
<keyword evidence="1" id="KW-0863">Zinc-finger</keyword>
<reference evidence="3" key="1">
    <citation type="submission" date="2019-06" db="EMBL/GenBank/DDBJ databases">
        <authorList>
            <person name="Zheng W."/>
        </authorList>
    </citation>
    <scope>NUCLEOTIDE SEQUENCE</scope>
    <source>
        <strain evidence="3">QDHG01</strain>
    </source>
</reference>
<feature type="domain" description="Methyltransferase TRM13" evidence="2">
    <location>
        <begin position="58"/>
        <end position="238"/>
    </location>
</feature>
<keyword evidence="1" id="KW-0949">S-adenosyl-L-methionine</keyword>
<organism evidence="3 4">
    <name type="scientific">Halteria grandinella</name>
    <dbReference type="NCBI Taxonomy" id="5974"/>
    <lineage>
        <taxon>Eukaryota</taxon>
        <taxon>Sar</taxon>
        <taxon>Alveolata</taxon>
        <taxon>Ciliophora</taxon>
        <taxon>Intramacronucleata</taxon>
        <taxon>Spirotrichea</taxon>
        <taxon>Stichotrichia</taxon>
        <taxon>Sporadotrichida</taxon>
        <taxon>Halteriidae</taxon>
        <taxon>Halteria</taxon>
    </lineage>
</organism>
<dbReference type="GO" id="GO:0008270">
    <property type="term" value="F:zinc ion binding"/>
    <property type="evidence" value="ECO:0007669"/>
    <property type="project" value="UniProtKB-KW"/>
</dbReference>
<evidence type="ECO:0000313" key="3">
    <source>
        <dbReference type="EMBL" id="TNV79761.1"/>
    </source>
</evidence>
<keyword evidence="4" id="KW-1185">Reference proteome</keyword>
<dbReference type="Pfam" id="PF05206">
    <property type="entry name" value="TRM13"/>
    <property type="match status" value="1"/>
</dbReference>
<evidence type="ECO:0000259" key="2">
    <source>
        <dbReference type="Pfam" id="PF05206"/>
    </source>
</evidence>
<comment type="catalytic activity">
    <reaction evidence="1">
        <text>cytidine(4) in tRNA(Gly)(GCC) + S-adenosyl-L-methionine = 2'-O-methylcytidine(4) in tRNA(Gly)(GCC) + S-adenosyl-L-homocysteine + H(+)</text>
        <dbReference type="Rhea" id="RHEA:43192"/>
        <dbReference type="Rhea" id="RHEA-COMP:10399"/>
        <dbReference type="Rhea" id="RHEA-COMP:10400"/>
        <dbReference type="ChEBI" id="CHEBI:15378"/>
        <dbReference type="ChEBI" id="CHEBI:57856"/>
        <dbReference type="ChEBI" id="CHEBI:59789"/>
        <dbReference type="ChEBI" id="CHEBI:74495"/>
        <dbReference type="ChEBI" id="CHEBI:82748"/>
        <dbReference type="EC" id="2.1.1.225"/>
    </reaction>
</comment>
<dbReference type="PANTHER" id="PTHR12998:SF0">
    <property type="entry name" value="TRNA:M(4)X MODIFICATION ENZYME TRM13 HOMOLOG"/>
    <property type="match status" value="1"/>
</dbReference>
<keyword evidence="1" id="KW-0808">Transferase</keyword>
<keyword evidence="1" id="KW-0489">Methyltransferase</keyword>
<comment type="similarity">
    <text evidence="1">Belongs to the methyltransferase TRM13 family.</text>
</comment>
<evidence type="ECO:0000256" key="1">
    <source>
        <dbReference type="RuleBase" id="RU367103"/>
    </source>
</evidence>
<dbReference type="InterPro" id="IPR039044">
    <property type="entry name" value="Trm13"/>
</dbReference>
<dbReference type="Proteomes" id="UP000785679">
    <property type="component" value="Unassembled WGS sequence"/>
</dbReference>
<protein>
    <recommendedName>
        <fullName evidence="1">tRNA:m(4)X modification enzyme TRM13</fullName>
        <ecNumber evidence="1">2.1.1.225</ecNumber>
    </recommendedName>
</protein>
<accession>A0A8J8T330</accession>
<comment type="catalytic activity">
    <reaction evidence="1">
        <text>cytidine(4) in tRNA(Pro) + S-adenosyl-L-methionine = 2'-O-methylcytidine(4) in tRNA(Pro) + S-adenosyl-L-homocysteine + H(+)</text>
        <dbReference type="Rhea" id="RHEA:32767"/>
        <dbReference type="Rhea" id="RHEA-COMP:10397"/>
        <dbReference type="Rhea" id="RHEA-COMP:10398"/>
        <dbReference type="ChEBI" id="CHEBI:15378"/>
        <dbReference type="ChEBI" id="CHEBI:57856"/>
        <dbReference type="ChEBI" id="CHEBI:59789"/>
        <dbReference type="ChEBI" id="CHEBI:74495"/>
        <dbReference type="ChEBI" id="CHEBI:82748"/>
        <dbReference type="EC" id="2.1.1.225"/>
    </reaction>
</comment>
<dbReference type="PANTHER" id="PTHR12998">
    <property type="entry name" value="TRNA:M(4)X MODIFICATION ENZYME TRM13 HOMOLOG"/>
    <property type="match status" value="1"/>
</dbReference>
<dbReference type="OrthoDB" id="298847at2759"/>
<evidence type="ECO:0000313" key="4">
    <source>
        <dbReference type="Proteomes" id="UP000785679"/>
    </source>
</evidence>
<comment type="caution">
    <text evidence="3">The sequence shown here is derived from an EMBL/GenBank/DDBJ whole genome shotgun (WGS) entry which is preliminary data.</text>
</comment>
<keyword evidence="1" id="KW-0479">Metal-binding</keyword>
<keyword evidence="1" id="KW-0819">tRNA processing</keyword>
<proteinExistence type="inferred from homology"/>
<dbReference type="GO" id="GO:0106050">
    <property type="term" value="F:tRNA 2'-O-methyltransferase activity"/>
    <property type="evidence" value="ECO:0007669"/>
    <property type="project" value="UniProtKB-UniRule"/>
</dbReference>
<dbReference type="EMBL" id="RRYP01008454">
    <property type="protein sequence ID" value="TNV79761.1"/>
    <property type="molecule type" value="Genomic_DNA"/>
</dbReference>
<dbReference type="InterPro" id="IPR007871">
    <property type="entry name" value="Methyltransferase_TRM13"/>
</dbReference>
<dbReference type="AlphaFoldDB" id="A0A8J8T330"/>
<gene>
    <name evidence="3" type="ORF">FGO68_gene8446</name>
</gene>
<keyword evidence="1" id="KW-0862">Zinc</keyword>
<sequence>MTISAKIEVLYAKLKELNAETKFASLFQVDEVRDQVEKELKEQGEEGKYSQYLKHSNQQAKIIDIMLKHGLILKEQPTPKMPYVYVEFGAGRAGLSSYVALKLLELGNKENVFIAIDRDARKFKLDKDYKDHMLSYRERMDIADFDLRKFIGCKEVEIKSDHKIIAIAKHLCGGATDLALTSMKLQDPSHSLGVTIATCCHHCCDAKTYVNLPYLLEHFTSEEITVLPRFSSWAVSPQVSAPKQRLGFKTKRILDFGRCKYIEEVLKMDVTPYQYCDAFKESPESTLLVATVRQ</sequence>
<dbReference type="GO" id="GO:0030488">
    <property type="term" value="P:tRNA methylation"/>
    <property type="evidence" value="ECO:0007669"/>
    <property type="project" value="InterPro"/>
</dbReference>
<dbReference type="EC" id="2.1.1.225" evidence="1"/>
<comment type="function">
    <text evidence="1">tRNA methylase which 2'-O-methylates cytidine(4) in tRNA(Pro) and tRNA(Gly)(GCC), and adenosine(4) in tRNA(His).</text>
</comment>
<comment type="catalytic activity">
    <reaction evidence="1">
        <text>adenosine(4) in tRNA(His) + S-adenosyl-L-methionine = 2'-O-methyladenosine(4) in tRNA(His) + S-adenosyl-L-homocysteine + H(+)</text>
        <dbReference type="Rhea" id="RHEA:43196"/>
        <dbReference type="Rhea" id="RHEA-COMP:10401"/>
        <dbReference type="Rhea" id="RHEA-COMP:10402"/>
        <dbReference type="ChEBI" id="CHEBI:15378"/>
        <dbReference type="ChEBI" id="CHEBI:57856"/>
        <dbReference type="ChEBI" id="CHEBI:59789"/>
        <dbReference type="ChEBI" id="CHEBI:74411"/>
        <dbReference type="ChEBI" id="CHEBI:74477"/>
        <dbReference type="EC" id="2.1.1.225"/>
    </reaction>
</comment>